<dbReference type="PANTHER" id="PTHR40468:SF1">
    <property type="entry name" value="TOPOISOMERASE I DAMAGE AFFECTED PROTEIN 11"/>
    <property type="match status" value="1"/>
</dbReference>
<dbReference type="EMBL" id="ML119793">
    <property type="protein sequence ID" value="RPA74326.1"/>
    <property type="molecule type" value="Genomic_DNA"/>
</dbReference>
<feature type="compositionally biased region" description="Gly residues" evidence="1">
    <location>
        <begin position="374"/>
        <end position="389"/>
    </location>
</feature>
<feature type="region of interest" description="Disordered" evidence="1">
    <location>
        <begin position="330"/>
        <end position="389"/>
    </location>
</feature>
<keyword evidence="3" id="KW-1185">Reference proteome</keyword>
<evidence type="ECO:0000256" key="1">
    <source>
        <dbReference type="SAM" id="MobiDB-lite"/>
    </source>
</evidence>
<feature type="compositionally biased region" description="Polar residues" evidence="1">
    <location>
        <begin position="359"/>
        <end position="370"/>
    </location>
</feature>
<accession>A0A3N4HN23</accession>
<sequence length="389" mass="42177">MAPISIQESLDNFASVEAKVLRRAEVSRLARLLQGRLALASYKAKNGLQTLPLGAIEPTIDEELRLRRRRLSDATTSSSPMSVQRASFFSEADIDWAKQTPTPKASKVLGGRQRSSSMRKGDLRNIDFNSSDSALLYNKQQQQARKRSRTDAGHDFLPPPGSKRRDYSYPASSPGYDYGRSGRNVGHAERTPRNTASSFRNLNTMATLPIVEEPQSPVRPSSSNAAMFRSSPPRTPPRRTKASNQNGADGAELLLYLATSPSPATSKLNRSMKVPTITASLTETPKITTSTGPPMTPPPRTPMANLPSSHMRTPVFQTPGAFLNFNDFIHDTPSPAQGRSRGTPGTRKWHESPRVNFGASLSATSATPVQKRSLGGGGRVLELGGELGA</sequence>
<dbReference type="OrthoDB" id="2163387at2759"/>
<evidence type="ECO:0000313" key="3">
    <source>
        <dbReference type="Proteomes" id="UP000275078"/>
    </source>
</evidence>
<dbReference type="Proteomes" id="UP000275078">
    <property type="component" value="Unassembled WGS sequence"/>
</dbReference>
<proteinExistence type="predicted"/>
<protein>
    <submittedName>
        <fullName evidence="2">Uncharacterized protein</fullName>
    </submittedName>
</protein>
<organism evidence="2 3">
    <name type="scientific">Ascobolus immersus RN42</name>
    <dbReference type="NCBI Taxonomy" id="1160509"/>
    <lineage>
        <taxon>Eukaryota</taxon>
        <taxon>Fungi</taxon>
        <taxon>Dikarya</taxon>
        <taxon>Ascomycota</taxon>
        <taxon>Pezizomycotina</taxon>
        <taxon>Pezizomycetes</taxon>
        <taxon>Pezizales</taxon>
        <taxon>Ascobolaceae</taxon>
        <taxon>Ascobolus</taxon>
    </lineage>
</organism>
<feature type="region of interest" description="Disordered" evidence="1">
    <location>
        <begin position="211"/>
        <end position="245"/>
    </location>
</feature>
<name>A0A3N4HN23_ASCIM</name>
<gene>
    <name evidence="2" type="ORF">BJ508DRAFT_333169</name>
</gene>
<dbReference type="PANTHER" id="PTHR40468">
    <property type="entry name" value="YALI0A15257P"/>
    <property type="match status" value="1"/>
</dbReference>
<dbReference type="STRING" id="1160509.A0A3N4HN23"/>
<reference evidence="2 3" key="1">
    <citation type="journal article" date="2018" name="Nat. Ecol. Evol.">
        <title>Pezizomycetes genomes reveal the molecular basis of ectomycorrhizal truffle lifestyle.</title>
        <authorList>
            <person name="Murat C."/>
            <person name="Payen T."/>
            <person name="Noel B."/>
            <person name="Kuo A."/>
            <person name="Morin E."/>
            <person name="Chen J."/>
            <person name="Kohler A."/>
            <person name="Krizsan K."/>
            <person name="Balestrini R."/>
            <person name="Da Silva C."/>
            <person name="Montanini B."/>
            <person name="Hainaut M."/>
            <person name="Levati E."/>
            <person name="Barry K.W."/>
            <person name="Belfiori B."/>
            <person name="Cichocki N."/>
            <person name="Clum A."/>
            <person name="Dockter R.B."/>
            <person name="Fauchery L."/>
            <person name="Guy J."/>
            <person name="Iotti M."/>
            <person name="Le Tacon F."/>
            <person name="Lindquist E.A."/>
            <person name="Lipzen A."/>
            <person name="Malagnac F."/>
            <person name="Mello A."/>
            <person name="Molinier V."/>
            <person name="Miyauchi S."/>
            <person name="Poulain J."/>
            <person name="Riccioni C."/>
            <person name="Rubini A."/>
            <person name="Sitrit Y."/>
            <person name="Splivallo R."/>
            <person name="Traeger S."/>
            <person name="Wang M."/>
            <person name="Zifcakova L."/>
            <person name="Wipf D."/>
            <person name="Zambonelli A."/>
            <person name="Paolocci F."/>
            <person name="Nowrousian M."/>
            <person name="Ottonello S."/>
            <person name="Baldrian P."/>
            <person name="Spatafora J.W."/>
            <person name="Henrissat B."/>
            <person name="Nagy L.G."/>
            <person name="Aury J.M."/>
            <person name="Wincker P."/>
            <person name="Grigoriev I.V."/>
            <person name="Bonfante P."/>
            <person name="Martin F.M."/>
        </authorList>
    </citation>
    <scope>NUCLEOTIDE SEQUENCE [LARGE SCALE GENOMIC DNA]</scope>
    <source>
        <strain evidence="2 3">RN42</strain>
    </source>
</reference>
<dbReference type="AlphaFoldDB" id="A0A3N4HN23"/>
<feature type="compositionally biased region" description="Polar residues" evidence="1">
    <location>
        <begin position="127"/>
        <end position="143"/>
    </location>
</feature>
<evidence type="ECO:0000313" key="2">
    <source>
        <dbReference type="EMBL" id="RPA74326.1"/>
    </source>
</evidence>
<feature type="region of interest" description="Disordered" evidence="1">
    <location>
        <begin position="100"/>
        <end position="198"/>
    </location>
</feature>